<dbReference type="Proteomes" id="UP000000600">
    <property type="component" value="Unassembled WGS sequence"/>
</dbReference>
<dbReference type="OMA" id="QYERQII"/>
<dbReference type="InParanoid" id="A0DIK1"/>
<organism evidence="2 3">
    <name type="scientific">Paramecium tetraurelia</name>
    <dbReference type="NCBI Taxonomy" id="5888"/>
    <lineage>
        <taxon>Eukaryota</taxon>
        <taxon>Sar</taxon>
        <taxon>Alveolata</taxon>
        <taxon>Ciliophora</taxon>
        <taxon>Intramacronucleata</taxon>
        <taxon>Oligohymenophorea</taxon>
        <taxon>Peniculida</taxon>
        <taxon>Parameciidae</taxon>
        <taxon>Paramecium</taxon>
    </lineage>
</organism>
<gene>
    <name evidence="2" type="ORF">GSPATT00017225001</name>
</gene>
<dbReference type="GeneID" id="5036057"/>
<dbReference type="OrthoDB" id="308366at2759"/>
<feature type="compositionally biased region" description="Polar residues" evidence="1">
    <location>
        <begin position="15"/>
        <end position="27"/>
    </location>
</feature>
<dbReference type="KEGG" id="ptm:GSPATT00017225001"/>
<keyword evidence="3" id="KW-1185">Reference proteome</keyword>
<evidence type="ECO:0000313" key="3">
    <source>
        <dbReference type="Proteomes" id="UP000000600"/>
    </source>
</evidence>
<accession>A0DIK1</accession>
<sequence length="385" mass="45717">MFGPQTNDLKEQEEGQNQKSLLPSGYQSPKLNLTSRLRVYMSQYERQIIRSLLSSNIQKIPLENSNTYLVNYDSEVSIFKIQGDQIKRSLQPSTFASFVKIYSNTMLPKRIKSYLIDRNNIIYQYEIDYMKGEIPSFRNYKHEINTALSLESYIFLSCIVSQDGFLLVMVSDTKIFFLNLRDGVYHEIKNPLNINQFPLEFNFDKKVHLELDPTKTCFIMAHESTVVIYNNFDKIKQFELKKQQTILNIKLFGNQLIILTNLAIIKIDNVFNKYIQLKEEDYFYLQNFEQQENQESYINYGTFEIENQEIKSVIIYDSNKKFYLIEMQSIQQGQLIIKELKTQFDEDEKIEMIEVERITLQSIVLRIFYFKKNHELGYFEYQGSL</sequence>
<dbReference type="EMBL" id="CT868452">
    <property type="protein sequence ID" value="CAK82868.1"/>
    <property type="molecule type" value="Genomic_DNA"/>
</dbReference>
<reference evidence="2 3" key="1">
    <citation type="journal article" date="2006" name="Nature">
        <title>Global trends of whole-genome duplications revealed by the ciliate Paramecium tetraurelia.</title>
        <authorList>
            <consortium name="Genoscope"/>
            <person name="Aury J.-M."/>
            <person name="Jaillon O."/>
            <person name="Duret L."/>
            <person name="Noel B."/>
            <person name="Jubin C."/>
            <person name="Porcel B.M."/>
            <person name="Segurens B."/>
            <person name="Daubin V."/>
            <person name="Anthouard V."/>
            <person name="Aiach N."/>
            <person name="Arnaiz O."/>
            <person name="Billaut A."/>
            <person name="Beisson J."/>
            <person name="Blanc I."/>
            <person name="Bouhouche K."/>
            <person name="Camara F."/>
            <person name="Duharcourt S."/>
            <person name="Guigo R."/>
            <person name="Gogendeau D."/>
            <person name="Katinka M."/>
            <person name="Keller A.-M."/>
            <person name="Kissmehl R."/>
            <person name="Klotz C."/>
            <person name="Koll F."/>
            <person name="Le Moue A."/>
            <person name="Lepere C."/>
            <person name="Malinsky S."/>
            <person name="Nowacki M."/>
            <person name="Nowak J.K."/>
            <person name="Plattner H."/>
            <person name="Poulain J."/>
            <person name="Ruiz F."/>
            <person name="Serrano V."/>
            <person name="Zagulski M."/>
            <person name="Dessen P."/>
            <person name="Betermier M."/>
            <person name="Weissenbach J."/>
            <person name="Scarpelli C."/>
            <person name="Schachter V."/>
            <person name="Sperling L."/>
            <person name="Meyer E."/>
            <person name="Cohen J."/>
            <person name="Wincker P."/>
        </authorList>
    </citation>
    <scope>NUCLEOTIDE SEQUENCE [LARGE SCALE GENOMIC DNA]</scope>
    <source>
        <strain evidence="2 3">Stock d4-2</strain>
    </source>
</reference>
<feature type="region of interest" description="Disordered" evidence="1">
    <location>
        <begin position="1"/>
        <end position="27"/>
    </location>
</feature>
<protein>
    <submittedName>
        <fullName evidence="2">Uncharacterized protein</fullName>
    </submittedName>
</protein>
<evidence type="ECO:0000256" key="1">
    <source>
        <dbReference type="SAM" id="MobiDB-lite"/>
    </source>
</evidence>
<proteinExistence type="predicted"/>
<dbReference type="RefSeq" id="XP_001450265.1">
    <property type="nucleotide sequence ID" value="XM_001450228.1"/>
</dbReference>
<evidence type="ECO:0000313" key="2">
    <source>
        <dbReference type="EMBL" id="CAK82868.1"/>
    </source>
</evidence>
<dbReference type="HOGENOM" id="CLU_718578_0_0_1"/>
<name>A0DIK1_PARTE</name>
<dbReference type="AlphaFoldDB" id="A0DIK1"/>